<organism evidence="4 5">
    <name type="scientific">Comamonas nitrativorans</name>
    <dbReference type="NCBI Taxonomy" id="108437"/>
    <lineage>
        <taxon>Bacteria</taxon>
        <taxon>Pseudomonadati</taxon>
        <taxon>Pseudomonadota</taxon>
        <taxon>Betaproteobacteria</taxon>
        <taxon>Burkholderiales</taxon>
        <taxon>Comamonadaceae</taxon>
        <taxon>Comamonas</taxon>
    </lineage>
</organism>
<dbReference type="EMBL" id="JBHSEW010000003">
    <property type="protein sequence ID" value="MFC4621601.1"/>
    <property type="molecule type" value="Genomic_DNA"/>
</dbReference>
<feature type="signal peptide" evidence="3">
    <location>
        <begin position="1"/>
        <end position="24"/>
    </location>
</feature>
<dbReference type="EC" id="3.4.16.4" evidence="4"/>
<dbReference type="NCBIfam" id="TIGR00666">
    <property type="entry name" value="PBP4"/>
    <property type="match status" value="1"/>
</dbReference>
<evidence type="ECO:0000256" key="3">
    <source>
        <dbReference type="SAM" id="SignalP"/>
    </source>
</evidence>
<gene>
    <name evidence="4" type="primary">dacB</name>
    <name evidence="4" type="ORF">ACFO3A_05175</name>
</gene>
<dbReference type="PANTHER" id="PTHR30023:SF0">
    <property type="entry name" value="PENICILLIN-SENSITIVE CARBOXYPEPTIDASE A"/>
    <property type="match status" value="1"/>
</dbReference>
<dbReference type="PANTHER" id="PTHR30023">
    <property type="entry name" value="D-ALANYL-D-ALANINE CARBOXYPEPTIDASE"/>
    <property type="match status" value="1"/>
</dbReference>
<reference evidence="5" key="1">
    <citation type="journal article" date="2019" name="Int. J. Syst. Evol. Microbiol.">
        <title>The Global Catalogue of Microorganisms (GCM) 10K type strain sequencing project: providing services to taxonomists for standard genome sequencing and annotation.</title>
        <authorList>
            <consortium name="The Broad Institute Genomics Platform"/>
            <consortium name="The Broad Institute Genome Sequencing Center for Infectious Disease"/>
            <person name="Wu L."/>
            <person name="Ma J."/>
        </authorList>
    </citation>
    <scope>NUCLEOTIDE SEQUENCE [LARGE SCALE GENOMIC DNA]</scope>
    <source>
        <strain evidence="5">JCM 11650</strain>
    </source>
</reference>
<protein>
    <submittedName>
        <fullName evidence="4">D-alanyl-D-alanine carboxypeptidase/D-alanyl-D-alanine-endopeptidase</fullName>
        <ecNumber evidence="4">3.4.16.4</ecNumber>
    </submittedName>
</protein>
<comment type="similarity">
    <text evidence="1">Belongs to the peptidase S13 family.</text>
</comment>
<feature type="chain" id="PRO_5047500308" evidence="3">
    <location>
        <begin position="25"/>
        <end position="475"/>
    </location>
</feature>
<dbReference type="InterPro" id="IPR012338">
    <property type="entry name" value="Beta-lactam/transpept-like"/>
</dbReference>
<dbReference type="SUPFAM" id="SSF56601">
    <property type="entry name" value="beta-lactamase/transpeptidase-like"/>
    <property type="match status" value="1"/>
</dbReference>
<keyword evidence="4" id="KW-0645">Protease</keyword>
<dbReference type="RefSeq" id="WP_377724581.1">
    <property type="nucleotide sequence ID" value="NZ_JBHSEW010000003.1"/>
</dbReference>
<evidence type="ECO:0000256" key="2">
    <source>
        <dbReference type="ARBA" id="ARBA00022801"/>
    </source>
</evidence>
<comment type="caution">
    <text evidence="4">The sequence shown here is derived from an EMBL/GenBank/DDBJ whole genome shotgun (WGS) entry which is preliminary data.</text>
</comment>
<dbReference type="InterPro" id="IPR000667">
    <property type="entry name" value="Peptidase_S13"/>
</dbReference>
<evidence type="ECO:0000313" key="5">
    <source>
        <dbReference type="Proteomes" id="UP001595967"/>
    </source>
</evidence>
<accession>A0ABV9GXJ1</accession>
<sequence>MLKKFFHSCTLSLGLALAAPAAWAQTQPAPLPAPVQAALSRAQIPAEAVSIFVAPVTPGQAPRLAWQSGTPRNPASVMKLVTTYAALDQLGPAYVWRTPLYLDGVIDDGAFRGTVYLQGSGDPKLVSERLWLLLGRLYGLGVRVIVGDIVLDRSAFILPPHDPGAFDDEPYRPYNVGPDALLINYNSQVLSFIPDPGAGVARIHYELPLAGVQLPASVPLAPAGSACGDWRSQLQADWSAPRQVQLGGAYPAQCGDKNWPVALPEPERFAAKAVEGMWRALGGQLTGAVRDGKVPPGLKPAWENQSPALAEVVRDINKYSNNVMTQQLLLTLGKERMGEGSFDAARFALAQWWQQRWPHDPVPAVDNGAGLSRAAQITAQSLGHMLQTAWASPVMAEFMASLPIAGTDGTLRRSQANASAHLKTGSLRDTNALAGFVDGASGQRYVLVALINHANAGAARPALDALVDWVAADKR</sequence>
<dbReference type="Gene3D" id="3.50.80.20">
    <property type="entry name" value="D-Ala-D-Ala carboxypeptidase C, peptidase S13"/>
    <property type="match status" value="1"/>
</dbReference>
<evidence type="ECO:0000256" key="1">
    <source>
        <dbReference type="ARBA" id="ARBA00006096"/>
    </source>
</evidence>
<dbReference type="Pfam" id="PF02113">
    <property type="entry name" value="Peptidase_S13"/>
    <property type="match status" value="1"/>
</dbReference>
<proteinExistence type="inferred from homology"/>
<dbReference type="Proteomes" id="UP001595967">
    <property type="component" value="Unassembled WGS sequence"/>
</dbReference>
<dbReference type="Gene3D" id="3.40.710.10">
    <property type="entry name" value="DD-peptidase/beta-lactamase superfamily"/>
    <property type="match status" value="1"/>
</dbReference>
<dbReference type="PRINTS" id="PR00922">
    <property type="entry name" value="DADACBPTASE3"/>
</dbReference>
<keyword evidence="3" id="KW-0732">Signal</keyword>
<keyword evidence="5" id="KW-1185">Reference proteome</keyword>
<name>A0ABV9GXJ1_9BURK</name>
<keyword evidence="4" id="KW-0121">Carboxypeptidase</keyword>
<keyword evidence="2 4" id="KW-0378">Hydrolase</keyword>
<dbReference type="GO" id="GO:0009002">
    <property type="term" value="F:serine-type D-Ala-D-Ala carboxypeptidase activity"/>
    <property type="evidence" value="ECO:0007669"/>
    <property type="project" value="UniProtKB-EC"/>
</dbReference>
<evidence type="ECO:0000313" key="4">
    <source>
        <dbReference type="EMBL" id="MFC4621601.1"/>
    </source>
</evidence>